<dbReference type="Gene3D" id="1.10.530.10">
    <property type="match status" value="1"/>
</dbReference>
<dbReference type="Proteomes" id="UP000321525">
    <property type="component" value="Unassembled WGS sequence"/>
</dbReference>
<dbReference type="Pfam" id="PF01464">
    <property type="entry name" value="SLT"/>
    <property type="match status" value="1"/>
</dbReference>
<evidence type="ECO:0000259" key="3">
    <source>
        <dbReference type="Pfam" id="PF11873"/>
    </source>
</evidence>
<sequence length="382" mass="43247">MNKQLTIWLAIFSLLPQLSFARDNEASLEFKRYLAKQEQDFSDYKKTIDKEFAQFVEVWKSAEDEYREKISKKWHKPLLPGKKQWVDYSDDLNQRTTVNFDSGAITVEVRQSLTSQQITVLANKTISNLTNISLSDTLARDPIVQSVNKKLTKDNKKLAIAKKSPPLLAKKYIGELGTISSKSDQDITTITIPLKPSLLNDNAQRYYPLAQQQAIKWKIPASLILAIIHTESSFNPLARSHVPAFGLMQIVPGSAGKDVTEFLNGKTTLLRPEYLYSAEQNIEAGSVYLHLLMSRYFKGVKDNKNRLYMAIAGYNTGPGNVAKALSNTTSLKRATQSANQQSSQQLYFNLIDNLPHQETVNYLKKVLKRTSYYNNLLAKESI</sequence>
<name>A0A5C6QT16_9GAMM</name>
<dbReference type="PANTHER" id="PTHR37423:SF2">
    <property type="entry name" value="MEMBRANE-BOUND LYTIC MUREIN TRANSGLYCOSYLASE C"/>
    <property type="match status" value="1"/>
</dbReference>
<comment type="caution">
    <text evidence="5">The sequence shown here is derived from an EMBL/GenBank/DDBJ whole genome shotgun (WGS) entry which is preliminary data.</text>
</comment>
<dbReference type="SUPFAM" id="SSF53955">
    <property type="entry name" value="Lysozyme-like"/>
    <property type="match status" value="1"/>
</dbReference>
<dbReference type="InterPro" id="IPR008258">
    <property type="entry name" value="Transglycosylase_SLT_dom_1"/>
</dbReference>
<proteinExistence type="inferred from homology"/>
<dbReference type="EMBL" id="VOLQ01000001">
    <property type="protein sequence ID" value="TWX72255.1"/>
    <property type="molecule type" value="Genomic_DNA"/>
</dbReference>
<dbReference type="PROSITE" id="PS00922">
    <property type="entry name" value="TRANSGLYCOSYLASE"/>
    <property type="match status" value="1"/>
</dbReference>
<evidence type="ECO:0000256" key="1">
    <source>
        <dbReference type="ARBA" id="ARBA00007734"/>
    </source>
</evidence>
<dbReference type="RefSeq" id="WP_146797717.1">
    <property type="nucleotide sequence ID" value="NZ_VOLP01000004.1"/>
</dbReference>
<keyword evidence="6" id="KW-1185">Reference proteome</keyword>
<dbReference type="GO" id="GO:0000270">
    <property type="term" value="P:peptidoglycan metabolic process"/>
    <property type="evidence" value="ECO:0007669"/>
    <property type="project" value="InterPro"/>
</dbReference>
<feature type="domain" description="Murein transglycosylase-C N-terminal" evidence="3">
    <location>
        <begin position="64"/>
        <end position="114"/>
    </location>
</feature>
<evidence type="ECO:0000313" key="5">
    <source>
        <dbReference type="EMBL" id="TWX72255.1"/>
    </source>
</evidence>
<dbReference type="EMBL" id="VOLR01000003">
    <property type="protein sequence ID" value="TWX62413.1"/>
    <property type="molecule type" value="Genomic_DNA"/>
</dbReference>
<dbReference type="CDD" id="cd16893">
    <property type="entry name" value="LT_MltC_MltE"/>
    <property type="match status" value="1"/>
</dbReference>
<dbReference type="GO" id="GO:0008933">
    <property type="term" value="F:peptidoglycan lytic transglycosylase activity"/>
    <property type="evidence" value="ECO:0007669"/>
    <property type="project" value="InterPro"/>
</dbReference>
<dbReference type="Proteomes" id="UP000321917">
    <property type="component" value="Unassembled WGS sequence"/>
</dbReference>
<dbReference type="InterPro" id="IPR000189">
    <property type="entry name" value="Transglyc_AS"/>
</dbReference>
<dbReference type="PANTHER" id="PTHR37423">
    <property type="entry name" value="SOLUBLE LYTIC MUREIN TRANSGLYCOSYLASE-RELATED"/>
    <property type="match status" value="1"/>
</dbReference>
<feature type="domain" description="Transglycosylase SLT" evidence="2">
    <location>
        <begin position="210"/>
        <end position="334"/>
    </location>
</feature>
<accession>A0A5C6QT16</accession>
<evidence type="ECO:0000313" key="6">
    <source>
        <dbReference type="Proteomes" id="UP000321525"/>
    </source>
</evidence>
<protein>
    <submittedName>
        <fullName evidence="5">DUF3393 domain-containing protein</fullName>
    </submittedName>
</protein>
<gene>
    <name evidence="4" type="ORF">ESZ26_03225</name>
    <name evidence="5" type="ORF">ESZ27_00140</name>
</gene>
<comment type="similarity">
    <text evidence="1">Belongs to the transglycosylase Slt family.</text>
</comment>
<organism evidence="5 7">
    <name type="scientific">Colwellia hornerae</name>
    <dbReference type="NCBI Taxonomy" id="89402"/>
    <lineage>
        <taxon>Bacteria</taxon>
        <taxon>Pseudomonadati</taxon>
        <taxon>Pseudomonadota</taxon>
        <taxon>Gammaproteobacteria</taxon>
        <taxon>Alteromonadales</taxon>
        <taxon>Colwelliaceae</taxon>
        <taxon>Colwellia</taxon>
    </lineage>
</organism>
<evidence type="ECO:0000313" key="4">
    <source>
        <dbReference type="EMBL" id="TWX62413.1"/>
    </source>
</evidence>
<dbReference type="InterPro" id="IPR023346">
    <property type="entry name" value="Lysozyme-like_dom_sf"/>
</dbReference>
<dbReference type="OrthoDB" id="5620293at2"/>
<dbReference type="AlphaFoldDB" id="A0A5C6QT16"/>
<evidence type="ECO:0000259" key="2">
    <source>
        <dbReference type="Pfam" id="PF01464"/>
    </source>
</evidence>
<evidence type="ECO:0000313" key="7">
    <source>
        <dbReference type="Proteomes" id="UP000321917"/>
    </source>
</evidence>
<reference evidence="5 7" key="1">
    <citation type="submission" date="2019-07" db="EMBL/GenBank/DDBJ databases">
        <title>Genomes of sea-ice associated Colwellia species.</title>
        <authorList>
            <person name="Bowman J.P."/>
        </authorList>
    </citation>
    <scope>NUCLEOTIDE SEQUENCE [LARGE SCALE GENOMIC DNA]</scope>
    <source>
        <strain evidence="4 6">ACAM 607</strain>
        <strain evidence="5 7">IC036</strain>
    </source>
</reference>
<dbReference type="GO" id="GO:0016020">
    <property type="term" value="C:membrane"/>
    <property type="evidence" value="ECO:0007669"/>
    <property type="project" value="InterPro"/>
</dbReference>
<dbReference type="Pfam" id="PF11873">
    <property type="entry name" value="Mltc_N"/>
    <property type="match status" value="1"/>
</dbReference>
<dbReference type="InterPro" id="IPR024570">
    <property type="entry name" value="Murein_transglycosylaseC_N"/>
</dbReference>